<dbReference type="GeneID" id="66347100"/>
<evidence type="ECO:0000313" key="3">
    <source>
        <dbReference type="Proteomes" id="UP000679373"/>
    </source>
</evidence>
<evidence type="ECO:0008006" key="4">
    <source>
        <dbReference type="Google" id="ProtNLM"/>
    </source>
</evidence>
<dbReference type="EMBL" id="CP073653">
    <property type="protein sequence ID" value="QUN34418.1"/>
    <property type="molecule type" value="Genomic_DNA"/>
</dbReference>
<gene>
    <name evidence="2" type="ORF">KEC93_21215</name>
</gene>
<keyword evidence="1" id="KW-0472">Membrane</keyword>
<proteinExistence type="predicted"/>
<feature type="transmembrane region" description="Helical" evidence="1">
    <location>
        <begin position="12"/>
        <end position="30"/>
    </location>
</feature>
<dbReference type="AlphaFoldDB" id="A0AB74VD79"/>
<name>A0AB74VD79_CLOBE</name>
<sequence length="75" mass="8283">MLNYLEKFKNTGTILSLVGLIGLLLIQFGVAVDMEWLKNTANIVCSILVILGICNNPHTDGLDLPQIRSNDNKIE</sequence>
<organism evidence="2 3">
    <name type="scientific">Clostridium beijerinckii</name>
    <name type="common">Clostridium MP</name>
    <dbReference type="NCBI Taxonomy" id="1520"/>
    <lineage>
        <taxon>Bacteria</taxon>
        <taxon>Bacillati</taxon>
        <taxon>Bacillota</taxon>
        <taxon>Clostridia</taxon>
        <taxon>Eubacteriales</taxon>
        <taxon>Clostridiaceae</taxon>
        <taxon>Clostridium</taxon>
    </lineage>
</organism>
<keyword evidence="1" id="KW-1133">Transmembrane helix</keyword>
<keyword evidence="1" id="KW-0812">Transmembrane</keyword>
<dbReference type="Proteomes" id="UP000679373">
    <property type="component" value="Chromosome"/>
</dbReference>
<evidence type="ECO:0000256" key="1">
    <source>
        <dbReference type="SAM" id="Phobius"/>
    </source>
</evidence>
<reference evidence="2" key="1">
    <citation type="submission" date="2021-04" db="EMBL/GenBank/DDBJ databases">
        <title>Complete genome sequence of the type strain Clostridium beijerinckii NRRL B-598.</title>
        <authorList>
            <person name="Sedlar K."/>
            <person name="Branska B."/>
            <person name="Bezdicek M."/>
            <person name="Nykrynova M."/>
            <person name="Lengerova M."/>
            <person name="Skutkova H."/>
            <person name="Patakova P."/>
        </authorList>
    </citation>
    <scope>NUCLEOTIDE SEQUENCE</scope>
    <source>
        <strain evidence="2">DSM 791</strain>
    </source>
</reference>
<evidence type="ECO:0000313" key="2">
    <source>
        <dbReference type="EMBL" id="QUN34418.1"/>
    </source>
</evidence>
<dbReference type="RefSeq" id="WP_077868634.1">
    <property type="nucleotide sequence ID" value="NZ_BKAK01000058.1"/>
</dbReference>
<keyword evidence="3" id="KW-1185">Reference proteome</keyword>
<protein>
    <recommendedName>
        <fullName evidence="4">Holin</fullName>
    </recommendedName>
</protein>
<accession>A0AB74VD79</accession>